<sequence>MYKKLEIMKHNSFKQAHTDAYNRVVSSLEHSLETERIINALQGKRQKLLEKAECEQQSLKNFIYKHHFSVLQKQIEEKKRRKLIEEKEALTEKELTDELYKPKRFNIKEQLDAQLEEKKRIKKEIQDKEAEIDKLYLDSARKSLESEMKRKSDSKKVLQSELRESWKNTQKTNNLRKAIDRMRRFGDNYIIESEEDEDFEEREKFGIGKINEKLFNKQAKDANSIEKIKLSNILEIVPQTKNERSKSMLSRISKHSQKKVLEKINKLTEQEDKIKKERIDVISFLQSKSNSKSSSRSATVAGLMKSRGLQANVSL</sequence>
<accession>A0A1R2ARK0</accession>
<evidence type="ECO:0000313" key="2">
    <source>
        <dbReference type="EMBL" id="OMJ67040.1"/>
    </source>
</evidence>
<evidence type="ECO:0000313" key="3">
    <source>
        <dbReference type="Proteomes" id="UP000187209"/>
    </source>
</evidence>
<keyword evidence="1" id="KW-0175">Coiled coil</keyword>
<feature type="coiled-coil region" evidence="1">
    <location>
        <begin position="38"/>
        <end position="161"/>
    </location>
</feature>
<evidence type="ECO:0000256" key="1">
    <source>
        <dbReference type="SAM" id="Coils"/>
    </source>
</evidence>
<dbReference type="Proteomes" id="UP000187209">
    <property type="component" value="Unassembled WGS sequence"/>
</dbReference>
<proteinExistence type="predicted"/>
<reference evidence="2 3" key="1">
    <citation type="submission" date="2016-11" db="EMBL/GenBank/DDBJ databases">
        <title>The macronuclear genome of Stentor coeruleus: a giant cell with tiny introns.</title>
        <authorList>
            <person name="Slabodnick M."/>
            <person name="Ruby J.G."/>
            <person name="Reiff S.B."/>
            <person name="Swart E.C."/>
            <person name="Gosai S."/>
            <person name="Prabakaran S."/>
            <person name="Witkowska E."/>
            <person name="Larue G.E."/>
            <person name="Fisher S."/>
            <person name="Freeman R.M."/>
            <person name="Gunawardena J."/>
            <person name="Chu W."/>
            <person name="Stover N.A."/>
            <person name="Gregory B.D."/>
            <person name="Nowacki M."/>
            <person name="Derisi J."/>
            <person name="Roy S.W."/>
            <person name="Marshall W.F."/>
            <person name="Sood P."/>
        </authorList>
    </citation>
    <scope>NUCLEOTIDE SEQUENCE [LARGE SCALE GENOMIC DNA]</scope>
    <source>
        <strain evidence="2">WM001</strain>
    </source>
</reference>
<organism evidence="2 3">
    <name type="scientific">Stentor coeruleus</name>
    <dbReference type="NCBI Taxonomy" id="5963"/>
    <lineage>
        <taxon>Eukaryota</taxon>
        <taxon>Sar</taxon>
        <taxon>Alveolata</taxon>
        <taxon>Ciliophora</taxon>
        <taxon>Postciliodesmatophora</taxon>
        <taxon>Heterotrichea</taxon>
        <taxon>Heterotrichida</taxon>
        <taxon>Stentoridae</taxon>
        <taxon>Stentor</taxon>
    </lineage>
</organism>
<protein>
    <recommendedName>
        <fullName evidence="4">Trichohyalin-plectin-homology domain-containing protein</fullName>
    </recommendedName>
</protein>
<dbReference type="AlphaFoldDB" id="A0A1R2ARK0"/>
<name>A0A1R2ARK0_9CILI</name>
<gene>
    <name evidence="2" type="ORF">SteCoe_35906</name>
</gene>
<dbReference type="EMBL" id="MPUH01001576">
    <property type="protein sequence ID" value="OMJ67040.1"/>
    <property type="molecule type" value="Genomic_DNA"/>
</dbReference>
<evidence type="ECO:0008006" key="4">
    <source>
        <dbReference type="Google" id="ProtNLM"/>
    </source>
</evidence>
<comment type="caution">
    <text evidence="2">The sequence shown here is derived from an EMBL/GenBank/DDBJ whole genome shotgun (WGS) entry which is preliminary data.</text>
</comment>
<keyword evidence="3" id="KW-1185">Reference proteome</keyword>